<protein>
    <submittedName>
        <fullName evidence="2">Uncharacterized protein</fullName>
    </submittedName>
</protein>
<evidence type="ECO:0000313" key="2">
    <source>
        <dbReference type="EMBL" id="CBZ53593.1"/>
    </source>
</evidence>
<gene>
    <name evidence="2" type="ORF">NCLIV_033800</name>
</gene>
<evidence type="ECO:0000313" key="3">
    <source>
        <dbReference type="Proteomes" id="UP000007494"/>
    </source>
</evidence>
<dbReference type="EMBL" id="FR823390">
    <property type="protein sequence ID" value="CBZ53593.1"/>
    <property type="molecule type" value="Genomic_DNA"/>
</dbReference>
<feature type="compositionally biased region" description="Basic and acidic residues" evidence="1">
    <location>
        <begin position="116"/>
        <end position="129"/>
    </location>
</feature>
<proteinExistence type="predicted"/>
<reference evidence="3" key="1">
    <citation type="journal article" date="2012" name="PLoS Pathog.">
        <title>Comparative genomics of the apicomplexan parasites Toxoplasma gondii and Neospora caninum: Coccidia differing in host range and transmission strategy.</title>
        <authorList>
            <person name="Reid A.J."/>
            <person name="Vermont S.J."/>
            <person name="Cotton J.A."/>
            <person name="Harris D."/>
            <person name="Hill-Cawthorne G.A."/>
            <person name="Konen-Waisman S."/>
            <person name="Latham S.M."/>
            <person name="Mourier T."/>
            <person name="Norton R."/>
            <person name="Quail M.A."/>
            <person name="Sanders M."/>
            <person name="Shanmugam D."/>
            <person name="Sohal A."/>
            <person name="Wasmuth J.D."/>
            <person name="Brunk B."/>
            <person name="Grigg M.E."/>
            <person name="Howard J.C."/>
            <person name="Parkinson J."/>
            <person name="Roos D.S."/>
            <person name="Trees A.J."/>
            <person name="Berriman M."/>
            <person name="Pain A."/>
            <person name="Wastling J.M."/>
        </authorList>
    </citation>
    <scope>NUCLEOTIDE SEQUENCE [LARGE SCALE GENOMIC DNA]</scope>
    <source>
        <strain evidence="3">Liverpool</strain>
    </source>
</reference>
<accession>F0VIN2</accession>
<dbReference type="Proteomes" id="UP000007494">
    <property type="component" value="Chromosome VIII"/>
</dbReference>
<dbReference type="GeneID" id="13442925"/>
<feature type="region of interest" description="Disordered" evidence="1">
    <location>
        <begin position="82"/>
        <end position="133"/>
    </location>
</feature>
<dbReference type="OrthoDB" id="10685625at2759"/>
<dbReference type="VEuPathDB" id="ToxoDB:NCLIV_033800"/>
<dbReference type="InParanoid" id="F0VIN2"/>
<keyword evidence="3" id="KW-1185">Reference proteome</keyword>
<evidence type="ECO:0000256" key="1">
    <source>
        <dbReference type="SAM" id="MobiDB-lite"/>
    </source>
</evidence>
<dbReference type="AlphaFoldDB" id="F0VIN2"/>
<dbReference type="RefSeq" id="XP_003883625.1">
    <property type="nucleotide sequence ID" value="XM_003883576.1"/>
</dbReference>
<sequence length="610" mass="66714">MGTLTMYRGVPHRTFASLSPDLLLVWTYSLLEEIQVVFSLHATAPSLFSQICPLASSSTPDAFVLLQKDGCITIWASSLRGTGRDPWDRPVASASPPSPRVSPPKGQARSTAADAVSKHEGEKATREAPQRPTFFRPVARWSTPPLQALSCFSPRGRLGHEPDAFLPERVHFSGTSCCSVCLPAFSPTSFPGSLWRTKDSSRWASVSEPTRGLSTHFPSLVPPAGLLGASGLGTCGSSRWVSETTNGKASTGGKKLAPPIVAETSSPILQAKPLVLVDEQEEDPHGDAGQEQRRTRERRGLGLILEEGAFVVVDLATLGERLRLEEAGRAFVQVETDHRNNGLSLSIRLVFPRFLFLLLSDGCTMMFDFFESLRLSERHRQAGVLRGGCLSLLYPVLPSCPPSLTLPACLQAVVGADACMLSGVGVAGLLGRVARTENPRNEGRNPWHMLCLPLPPLRVCHVSYFPRALSLEGRPTYPLVPLLLLVPRCHRCFRIFCPLRHSLRENSGIRRRKAPDPVASQTAFLVCTETQALGEETVFLLLEKMLKQLQQCLWCSLLQAVPPRGAPQARRREITFRSVVEGHGAILGLSVCIRETGRVLFHQPFRLGSL</sequence>
<organism evidence="2 3">
    <name type="scientific">Neospora caninum (strain Liverpool)</name>
    <dbReference type="NCBI Taxonomy" id="572307"/>
    <lineage>
        <taxon>Eukaryota</taxon>
        <taxon>Sar</taxon>
        <taxon>Alveolata</taxon>
        <taxon>Apicomplexa</taxon>
        <taxon>Conoidasida</taxon>
        <taxon>Coccidia</taxon>
        <taxon>Eucoccidiorida</taxon>
        <taxon>Eimeriorina</taxon>
        <taxon>Sarcocystidae</taxon>
        <taxon>Neospora</taxon>
    </lineage>
</organism>
<name>F0VIN2_NEOCL</name>